<sequence length="235" mass="26199">MTLDTEPRIQPLLEWNRLARQNAEDAIVSSMFEAGFQSSEPVEAFSTWLLVGAAAVASFLIANAEKLVPFIGQQGFLVCGGFLCLSCLFGMVSRVLALKCRIQIQTGIAVRKTFAEHLARHMEEERKIEESAAAWGITLETGVRLERILAEFFKPLPKWVEWLAQRQLKKYRGDSQIGYIPIVKSMQWQGLFAAMQAMAFFIFLVVGFGYAAAKPMPSVERTPSSKPAAAVHVDR</sequence>
<dbReference type="Proteomes" id="UP001595729">
    <property type="component" value="Unassembled WGS sequence"/>
</dbReference>
<feature type="transmembrane region" description="Helical" evidence="2">
    <location>
        <begin position="191"/>
        <end position="213"/>
    </location>
</feature>
<feature type="transmembrane region" description="Helical" evidence="2">
    <location>
        <begin position="70"/>
        <end position="92"/>
    </location>
</feature>
<proteinExistence type="predicted"/>
<reference evidence="4" key="1">
    <citation type="journal article" date="2019" name="Int. J. Syst. Evol. Microbiol.">
        <title>The Global Catalogue of Microorganisms (GCM) 10K type strain sequencing project: providing services to taxonomists for standard genome sequencing and annotation.</title>
        <authorList>
            <consortium name="The Broad Institute Genomics Platform"/>
            <consortium name="The Broad Institute Genome Sequencing Center for Infectious Disease"/>
            <person name="Wu L."/>
            <person name="Ma J."/>
        </authorList>
    </citation>
    <scope>NUCLEOTIDE SEQUENCE [LARGE SCALE GENOMIC DNA]</scope>
    <source>
        <strain evidence="4">KCTC 42501</strain>
    </source>
</reference>
<feature type="region of interest" description="Disordered" evidence="1">
    <location>
        <begin position="216"/>
        <end position="235"/>
    </location>
</feature>
<comment type="caution">
    <text evidence="3">The sequence shown here is derived from an EMBL/GenBank/DDBJ whole genome shotgun (WGS) entry which is preliminary data.</text>
</comment>
<keyword evidence="4" id="KW-1185">Reference proteome</keyword>
<dbReference type="EMBL" id="JBHRXX010000001">
    <property type="protein sequence ID" value="MFC3682398.1"/>
    <property type="molecule type" value="Genomic_DNA"/>
</dbReference>
<protein>
    <submittedName>
        <fullName evidence="3">Uncharacterized protein</fullName>
    </submittedName>
</protein>
<keyword evidence="2" id="KW-0472">Membrane</keyword>
<keyword evidence="2" id="KW-1133">Transmembrane helix</keyword>
<name>A0ABV7VXZ1_9BURK</name>
<evidence type="ECO:0000256" key="1">
    <source>
        <dbReference type="SAM" id="MobiDB-lite"/>
    </source>
</evidence>
<feature type="transmembrane region" description="Helical" evidence="2">
    <location>
        <begin position="45"/>
        <end position="64"/>
    </location>
</feature>
<keyword evidence="2" id="KW-0812">Transmembrane</keyword>
<evidence type="ECO:0000313" key="3">
    <source>
        <dbReference type="EMBL" id="MFC3682398.1"/>
    </source>
</evidence>
<dbReference type="RefSeq" id="WP_382170318.1">
    <property type="nucleotide sequence ID" value="NZ_JBHRXX010000001.1"/>
</dbReference>
<accession>A0ABV7VXZ1</accession>
<evidence type="ECO:0000256" key="2">
    <source>
        <dbReference type="SAM" id="Phobius"/>
    </source>
</evidence>
<evidence type="ECO:0000313" key="4">
    <source>
        <dbReference type="Proteomes" id="UP001595729"/>
    </source>
</evidence>
<gene>
    <name evidence="3" type="ORF">ACFOPI_02260</name>
</gene>
<organism evidence="3 4">
    <name type="scientific">Hydrogenophaga luteola</name>
    <dbReference type="NCBI Taxonomy" id="1591122"/>
    <lineage>
        <taxon>Bacteria</taxon>
        <taxon>Pseudomonadati</taxon>
        <taxon>Pseudomonadota</taxon>
        <taxon>Betaproteobacteria</taxon>
        <taxon>Burkholderiales</taxon>
        <taxon>Comamonadaceae</taxon>
        <taxon>Hydrogenophaga</taxon>
    </lineage>
</organism>